<reference evidence="4 6" key="2">
    <citation type="submission" date="2018-10" db="EMBL/GenBank/DDBJ databases">
        <title>Bradyrhizobium sp. nov., effective nodules isolated from peanut in China.</title>
        <authorList>
            <person name="Li Y."/>
        </authorList>
    </citation>
    <scope>NUCLEOTIDE SEQUENCE [LARGE SCALE GENOMIC DNA]</scope>
    <source>
        <strain evidence="4 6">CCBAU 53426</strain>
    </source>
</reference>
<dbReference type="SUPFAM" id="SSF89733">
    <property type="entry name" value="L-sulfolactate dehydrogenase-like"/>
    <property type="match status" value="1"/>
</dbReference>
<keyword evidence="3" id="KW-0614">Plasmid</keyword>
<evidence type="ECO:0000313" key="6">
    <source>
        <dbReference type="Proteomes" id="UP000290401"/>
    </source>
</evidence>
<dbReference type="Proteomes" id="UP000288972">
    <property type="component" value="Plasmid unnamed1"/>
</dbReference>
<dbReference type="InterPro" id="IPR036111">
    <property type="entry name" value="Mal/L-sulfo/L-lacto_DH-like_sf"/>
</dbReference>
<dbReference type="GO" id="GO:0016491">
    <property type="term" value="F:oxidoreductase activity"/>
    <property type="evidence" value="ECO:0007669"/>
    <property type="project" value="UniProtKB-KW"/>
</dbReference>
<dbReference type="InterPro" id="IPR043144">
    <property type="entry name" value="Mal/L-sulf/L-lact_DH-like_ah"/>
</dbReference>
<reference evidence="3 5" key="1">
    <citation type="submission" date="2018-06" db="EMBL/GenBank/DDBJ databases">
        <title>Comparative genomics of rhizobia nodulating Arachis hypogaea in China.</title>
        <authorList>
            <person name="Li Y."/>
        </authorList>
    </citation>
    <scope>NUCLEOTIDE SEQUENCE [LARGE SCALE GENOMIC DNA]</scope>
    <source>
        <strain evidence="3 5">CCBAU 51670</strain>
        <plasmid evidence="3 5">unnamed1</plasmid>
    </source>
</reference>
<dbReference type="InterPro" id="IPR043143">
    <property type="entry name" value="Mal/L-sulf/L-lact_DH-like_NADP"/>
</dbReference>
<dbReference type="Gene3D" id="3.30.1370.60">
    <property type="entry name" value="Hypothetical oxidoreductase yiak, domain 2"/>
    <property type="match status" value="1"/>
</dbReference>
<dbReference type="PANTHER" id="PTHR11091">
    <property type="entry name" value="OXIDOREDUCTASE-RELATED"/>
    <property type="match status" value="1"/>
</dbReference>
<evidence type="ECO:0000313" key="3">
    <source>
        <dbReference type="EMBL" id="QAU51094.1"/>
    </source>
</evidence>
<gene>
    <name evidence="4" type="ORF">EAS56_34145</name>
    <name evidence="3" type="ORF">XH91_38155</name>
</gene>
<dbReference type="InterPro" id="IPR003767">
    <property type="entry name" value="Malate/L-lactate_DH-like"/>
</dbReference>
<comment type="similarity">
    <text evidence="1">Belongs to the LDH2/MDH2 oxidoreductase family.</text>
</comment>
<accession>A0AAE5X9B1</accession>
<evidence type="ECO:0000313" key="4">
    <source>
        <dbReference type="EMBL" id="RXH06511.1"/>
    </source>
</evidence>
<evidence type="ECO:0000256" key="1">
    <source>
        <dbReference type="ARBA" id="ARBA00006056"/>
    </source>
</evidence>
<proteinExistence type="inferred from homology"/>
<organism evidence="3 5">
    <name type="scientific">Bradyrhizobium guangzhouense</name>
    <dbReference type="NCBI Taxonomy" id="1325095"/>
    <lineage>
        <taxon>Bacteria</taxon>
        <taxon>Pseudomonadati</taxon>
        <taxon>Pseudomonadota</taxon>
        <taxon>Alphaproteobacteria</taxon>
        <taxon>Hyphomicrobiales</taxon>
        <taxon>Nitrobacteraceae</taxon>
        <taxon>Bradyrhizobium</taxon>
    </lineage>
</organism>
<geneLocation type="plasmid" evidence="3 5">
    <name>unnamed1</name>
</geneLocation>
<evidence type="ECO:0000256" key="2">
    <source>
        <dbReference type="ARBA" id="ARBA00023002"/>
    </source>
</evidence>
<dbReference type="Proteomes" id="UP000290401">
    <property type="component" value="Unassembled WGS sequence"/>
</dbReference>
<dbReference type="PANTHER" id="PTHR11091:SF0">
    <property type="entry name" value="MALATE DEHYDROGENASE"/>
    <property type="match status" value="1"/>
</dbReference>
<dbReference type="EMBL" id="RDQZ01000043">
    <property type="protein sequence ID" value="RXH06511.1"/>
    <property type="molecule type" value="Genomic_DNA"/>
</dbReference>
<dbReference type="Pfam" id="PF02615">
    <property type="entry name" value="Ldh_2"/>
    <property type="match status" value="1"/>
</dbReference>
<protein>
    <submittedName>
        <fullName evidence="3">Ldh family oxidoreductase</fullName>
    </submittedName>
</protein>
<dbReference type="EMBL" id="CP030054">
    <property type="protein sequence ID" value="QAU51094.1"/>
    <property type="molecule type" value="Genomic_DNA"/>
</dbReference>
<name>A0AAE5X9B1_9BRAD</name>
<dbReference type="KEGG" id="bgz:XH91_38155"/>
<sequence length="371" mass="38663">MSGSSISSARSNAARLPRARSCCSRFEIESRAMETINMLLPPLEAWVATIFARAGLGEDDARLAARRLLLADITGVRTHGIARLPSYWRQLARRGLNPRPDIKCGWHGTVLVIDADLGLGQIVGPKALALAMDALGPTRPFVPFLIRNAGHLGAVGSHLLDVAESGRVGFLSQVTQPVMAPGGATRPAIGNNPIAFAAPRPDGPPLLIDFAMSNVARGKIHVALRDGLPIPEGWAIDAEGRPTTDPTAALAGSILPAAGHKGLALAMIVEVLAGVLTGARPLLSEGGAPGGVGAFGFVFDPAALIGKDAFDQNMQAWTQRYLAAVGGNGRIPGERAAELRAQADQVGIAIERNLFEQLAELGREGGAVLPA</sequence>
<keyword evidence="6" id="KW-1185">Reference proteome</keyword>
<dbReference type="AlphaFoldDB" id="A0AAE5X9B1"/>
<evidence type="ECO:0000313" key="5">
    <source>
        <dbReference type="Proteomes" id="UP000288972"/>
    </source>
</evidence>
<dbReference type="Gene3D" id="1.10.1530.10">
    <property type="match status" value="1"/>
</dbReference>
<keyword evidence="2" id="KW-0560">Oxidoreductase</keyword>